<sequence length="774" mass="85775">MSTNFNWNHIPGIQHDGEVTAKTTSTTTDHFDDFFNHQLNQQQQQQHPAQPQNTQYRSSSLSVPETAPDSLSLLNKTAQSENSLANVFNNLNINNTKSHSDDTINTIKAGLNSPLSVNSSPKKPISSLHNIMENPTHSSSTDTIIADNDSSIPLSLALNDMSQPELKTYLRWYENIQERKITNKTVTIDDVFLFMHNFKIPQQIKDRMKLVFTKWSNSLNIGQFFALMRLLAHALLGKPLARSLIKLPAPVPRPISILSRKRKANPSDSTTKAVTLNPNEPKKKLDIDSFTEFILTGERPVSSPPKNPLSNKKVKFSEVLSYSSSPPIVANGVLVQPSNAAVQSPHQILDFSLPMDQLLDKLKADATGNIPVIEQPQFQLPPQPHIPQLTETEKEELKDVQMDTFKTITDKVAQENSGDQPLKPDLTGSASKSMKEHFLQQFDQTFNFSPTTGLFNNNNNNNNNTYQNISSLSAVPSLSQPIGGQIPLLSPNTEFPAVSSTQYSPIQETPNINQLSAANQPTDYFGMTQTNNTALTTPLISNLVNGISSNTNLQALQAPQPPVSRSRSSSSVSPPPVPPPPPPPRSRKSSRVIANSTNIQQSSHPVLPPKPVLNEQQKQQYLSASEGVQLKNANSMTNIARENSMQYLNSYNVNVNVMNNGINNDQIQQLNQMNQLSQLHQMGSMNNINNRNTGNNVYPSGNSMAYGQQNNMNQTPQFPNQFITQQTGGGWPSLQNPNQQQPIQSQAQSQQQQPQQLNQPLNQQQTNAWAGWSY</sequence>
<gene>
    <name evidence="2" type="ORF">C6P40_000156</name>
</gene>
<reference evidence="2" key="1">
    <citation type="submission" date="2020-11" db="EMBL/GenBank/DDBJ databases">
        <title>Kefir isolates.</title>
        <authorList>
            <person name="Marcisauskas S."/>
            <person name="Kim Y."/>
            <person name="Blasche S."/>
        </authorList>
    </citation>
    <scope>NUCLEOTIDE SEQUENCE</scope>
    <source>
        <strain evidence="2">Olga-1</strain>
    </source>
</reference>
<feature type="compositionally biased region" description="Low complexity" evidence="1">
    <location>
        <begin position="563"/>
        <end position="572"/>
    </location>
</feature>
<dbReference type="Proteomes" id="UP000697127">
    <property type="component" value="Unassembled WGS sequence"/>
</dbReference>
<feature type="compositionally biased region" description="Low complexity" evidence="1">
    <location>
        <begin position="687"/>
        <end position="696"/>
    </location>
</feature>
<evidence type="ECO:0000313" key="2">
    <source>
        <dbReference type="EMBL" id="KAG0689090.1"/>
    </source>
</evidence>
<feature type="compositionally biased region" description="Low complexity" evidence="1">
    <location>
        <begin position="40"/>
        <end position="55"/>
    </location>
</feature>
<feature type="compositionally biased region" description="Pro residues" evidence="1">
    <location>
        <begin position="573"/>
        <end position="584"/>
    </location>
</feature>
<proteinExistence type="predicted"/>
<feature type="compositionally biased region" description="Low complexity" evidence="1">
    <location>
        <begin position="732"/>
        <end position="765"/>
    </location>
</feature>
<dbReference type="AlphaFoldDB" id="A0A9P7BGD8"/>
<comment type="caution">
    <text evidence="2">The sequence shown here is derived from an EMBL/GenBank/DDBJ whole genome shotgun (WGS) entry which is preliminary data.</text>
</comment>
<dbReference type="EMBL" id="PUHW01000102">
    <property type="protein sequence ID" value="KAG0689090.1"/>
    <property type="molecule type" value="Genomic_DNA"/>
</dbReference>
<protein>
    <submittedName>
        <fullName evidence="2">Uncharacterized protein</fullName>
    </submittedName>
</protein>
<organism evidence="2 3">
    <name type="scientific">Pichia californica</name>
    <dbReference type="NCBI Taxonomy" id="460514"/>
    <lineage>
        <taxon>Eukaryota</taxon>
        <taxon>Fungi</taxon>
        <taxon>Dikarya</taxon>
        <taxon>Ascomycota</taxon>
        <taxon>Saccharomycotina</taxon>
        <taxon>Pichiomycetes</taxon>
        <taxon>Pichiales</taxon>
        <taxon>Pichiaceae</taxon>
        <taxon>Pichia</taxon>
    </lineage>
</organism>
<feature type="region of interest" description="Disordered" evidence="1">
    <location>
        <begin position="556"/>
        <end position="590"/>
    </location>
</feature>
<accession>A0A9P7BGD8</accession>
<feature type="region of interest" description="Disordered" evidence="1">
    <location>
        <begin position="40"/>
        <end position="68"/>
    </location>
</feature>
<evidence type="ECO:0000256" key="1">
    <source>
        <dbReference type="SAM" id="MobiDB-lite"/>
    </source>
</evidence>
<feature type="region of interest" description="Disordered" evidence="1">
    <location>
        <begin position="687"/>
        <end position="774"/>
    </location>
</feature>
<evidence type="ECO:0000313" key="3">
    <source>
        <dbReference type="Proteomes" id="UP000697127"/>
    </source>
</evidence>
<name>A0A9P7BGD8_9ASCO</name>
<keyword evidence="3" id="KW-1185">Reference proteome</keyword>
<feature type="compositionally biased region" description="Polar residues" evidence="1">
    <location>
        <begin position="697"/>
        <end position="726"/>
    </location>
</feature>